<protein>
    <submittedName>
        <fullName evidence="1">Uncharacterized protein</fullName>
    </submittedName>
</protein>
<proteinExistence type="predicted"/>
<accession>A0A2U8UMW3</accession>
<reference evidence="2" key="1">
    <citation type="submission" date="2018-04" db="EMBL/GenBank/DDBJ databases">
        <authorList>
            <person name="Go L.Y."/>
            <person name="Mitchell J.A."/>
        </authorList>
    </citation>
    <scope>NUCLEOTIDE SEQUENCE [LARGE SCALE GENOMIC DNA]</scope>
</reference>
<gene>
    <name evidence="1" type="primary">53</name>
    <name evidence="1" type="ORF">SEA_EASLEY_53</name>
</gene>
<evidence type="ECO:0000313" key="1">
    <source>
        <dbReference type="EMBL" id="AWN05077.1"/>
    </source>
</evidence>
<dbReference type="Proteomes" id="UP000246494">
    <property type="component" value="Segment"/>
</dbReference>
<organism evidence="1 2">
    <name type="scientific">Gordonia phage Easley</name>
    <dbReference type="NCBI Taxonomy" id="2182395"/>
    <lineage>
        <taxon>Viruses</taxon>
        <taxon>Duplodnaviria</taxon>
        <taxon>Heunggongvirae</taxon>
        <taxon>Uroviricota</taxon>
        <taxon>Caudoviricetes</taxon>
        <taxon>Beenievirus</taxon>
        <taxon>Beenievirus easley</taxon>
    </lineage>
</organism>
<dbReference type="RefSeq" id="YP_010654685.1">
    <property type="nucleotide sequence ID" value="NC_070814.1"/>
</dbReference>
<evidence type="ECO:0000313" key="2">
    <source>
        <dbReference type="Proteomes" id="UP000246494"/>
    </source>
</evidence>
<name>A0A2U8UMW3_9CAUD</name>
<keyword evidence="2" id="KW-1185">Reference proteome</keyword>
<dbReference type="EMBL" id="MH155867">
    <property type="protein sequence ID" value="AWN05077.1"/>
    <property type="molecule type" value="Genomic_DNA"/>
</dbReference>
<dbReference type="KEGG" id="vg:77930535"/>
<sequence>MSTQPVPILQVDADPGIFPDDRPTTFTDGYGGSQVLVPIEQLRAAEARIRELEAEQLVDHTDPEQLRRAAGVIEGLGMDDGVEEPHLWFINALNLRAQADEIEASRTSWDDVIEQAARTLFDAVSDKPEVYEQVRHHWIRYAQVLADANLLARAEQLPQLPPEPPTCGDLGAPAYHNGHPYRCSRNPGHPNDHVDGRNGITWAGIPGHPANSEAGA</sequence>
<dbReference type="GeneID" id="77930535"/>